<evidence type="ECO:0000256" key="1">
    <source>
        <dbReference type="SAM" id="MobiDB-lite"/>
    </source>
</evidence>
<organism evidence="2 3">
    <name type="scientific">Saguinus oedipus</name>
    <name type="common">Cotton-top tamarin</name>
    <name type="synonym">Oedipomidas oedipus</name>
    <dbReference type="NCBI Taxonomy" id="9490"/>
    <lineage>
        <taxon>Eukaryota</taxon>
        <taxon>Metazoa</taxon>
        <taxon>Chordata</taxon>
        <taxon>Craniata</taxon>
        <taxon>Vertebrata</taxon>
        <taxon>Euteleostomi</taxon>
        <taxon>Mammalia</taxon>
        <taxon>Eutheria</taxon>
        <taxon>Euarchontoglires</taxon>
        <taxon>Primates</taxon>
        <taxon>Haplorrhini</taxon>
        <taxon>Platyrrhini</taxon>
        <taxon>Cebidae</taxon>
        <taxon>Callitrichinae</taxon>
        <taxon>Saguinus</taxon>
    </lineage>
</organism>
<evidence type="ECO:0000313" key="2">
    <source>
        <dbReference type="EMBL" id="KAK2116377.1"/>
    </source>
</evidence>
<feature type="region of interest" description="Disordered" evidence="1">
    <location>
        <begin position="1"/>
        <end position="26"/>
    </location>
</feature>
<name>A0ABQ9W7N5_SAGOE</name>
<protein>
    <submittedName>
        <fullName evidence="2">Uncharacterized protein</fullName>
    </submittedName>
</protein>
<comment type="caution">
    <text evidence="2">The sequence shown here is derived from an EMBL/GenBank/DDBJ whole genome shotgun (WGS) entry which is preliminary data.</text>
</comment>
<dbReference type="EMBL" id="JASSZA010000003">
    <property type="protein sequence ID" value="KAK2116377.1"/>
    <property type="molecule type" value="Genomic_DNA"/>
</dbReference>
<feature type="compositionally biased region" description="Basic and acidic residues" evidence="1">
    <location>
        <begin position="167"/>
        <end position="198"/>
    </location>
</feature>
<dbReference type="Proteomes" id="UP001266305">
    <property type="component" value="Unassembled WGS sequence"/>
</dbReference>
<proteinExistence type="predicted"/>
<sequence length="198" mass="22538">MSQQTRRGPWKVPKASPVPSAPRVQDGRRCAVRQLEQWERLDGWRCRVCSRPLRPSAPGHRTHSRENRCSGYRAMVLQGKELEKFWWRGSRNSVQGLWAVFRAWKPSQPDRTQSGAPSRVPNHHLQLLLSPTVPPSSLMLWGLHHPYLPPFHEPLPLLSAPQFRGRWPGEDRPPGLEAEFTKSARVKGEGKGGADRLS</sequence>
<reference evidence="2 3" key="1">
    <citation type="submission" date="2023-05" db="EMBL/GenBank/DDBJ databases">
        <title>B98-5 Cell Line De Novo Hybrid Assembly: An Optical Mapping Approach.</title>
        <authorList>
            <person name="Kananen K."/>
            <person name="Auerbach J.A."/>
            <person name="Kautto E."/>
            <person name="Blachly J.S."/>
        </authorList>
    </citation>
    <scope>NUCLEOTIDE SEQUENCE [LARGE SCALE GENOMIC DNA]</scope>
    <source>
        <strain evidence="2">B95-8</strain>
        <tissue evidence="2">Cell line</tissue>
    </source>
</reference>
<gene>
    <name evidence="2" type="ORF">P7K49_007003</name>
</gene>
<evidence type="ECO:0000313" key="3">
    <source>
        <dbReference type="Proteomes" id="UP001266305"/>
    </source>
</evidence>
<keyword evidence="3" id="KW-1185">Reference proteome</keyword>
<feature type="region of interest" description="Disordered" evidence="1">
    <location>
        <begin position="162"/>
        <end position="198"/>
    </location>
</feature>
<accession>A0ABQ9W7N5</accession>